<dbReference type="EMBL" id="BHZC01000001">
    <property type="protein sequence ID" value="GCD37916.1"/>
    <property type="molecule type" value="Genomic_DNA"/>
</dbReference>
<dbReference type="InterPro" id="IPR046300">
    <property type="entry name" value="DUF6415"/>
</dbReference>
<gene>
    <name evidence="1" type="ORF">OEIGOIKO_05726</name>
</gene>
<protein>
    <submittedName>
        <fullName evidence="1">Uncharacterized protein</fullName>
    </submittedName>
</protein>
<evidence type="ECO:0000313" key="1">
    <source>
        <dbReference type="EMBL" id="GCD37916.1"/>
    </source>
</evidence>
<dbReference type="OrthoDB" id="4325714at2"/>
<organism evidence="1 2">
    <name type="scientific">Streptomyces chrestomyceticus JCM 4735</name>
    <dbReference type="NCBI Taxonomy" id="1306181"/>
    <lineage>
        <taxon>Bacteria</taxon>
        <taxon>Bacillati</taxon>
        <taxon>Actinomycetota</taxon>
        <taxon>Actinomycetes</taxon>
        <taxon>Kitasatosporales</taxon>
        <taxon>Streptomycetaceae</taxon>
        <taxon>Streptomyces</taxon>
    </lineage>
</organism>
<dbReference type="Pfam" id="PF19979">
    <property type="entry name" value="DUF6415"/>
    <property type="match status" value="1"/>
</dbReference>
<evidence type="ECO:0000313" key="2">
    <source>
        <dbReference type="Proteomes" id="UP000287830"/>
    </source>
</evidence>
<comment type="caution">
    <text evidence="1">The sequence shown here is derived from an EMBL/GenBank/DDBJ whole genome shotgun (WGS) entry which is preliminary data.</text>
</comment>
<dbReference type="GeneID" id="95624507"/>
<dbReference type="Proteomes" id="UP000287830">
    <property type="component" value="Unassembled WGS sequence"/>
</dbReference>
<sequence>MSTNAHADTAEIQRTITSALSMRHGRTSLPALADMDRRLREHIEYLLPEAEKVVGGLWRGSIDWYRGSSVLDAIRDHARPLPASPLSALVDVEQRARHCQWLLDQHAPPV</sequence>
<reference evidence="1 2" key="1">
    <citation type="submission" date="2018-11" db="EMBL/GenBank/DDBJ databases">
        <title>Whole genome sequence of Streptomyces chrestomyceticus NBRC 13444(T).</title>
        <authorList>
            <person name="Komaki H."/>
            <person name="Tamura T."/>
        </authorList>
    </citation>
    <scope>NUCLEOTIDE SEQUENCE [LARGE SCALE GENOMIC DNA]</scope>
    <source>
        <strain evidence="1 2">NBRC 13444</strain>
    </source>
</reference>
<accession>A0A7U9KYV3</accession>
<name>A0A7U9KYV3_9ACTN</name>
<dbReference type="AlphaFoldDB" id="A0A7U9KYV3"/>
<dbReference type="RefSeq" id="WP_125047245.1">
    <property type="nucleotide sequence ID" value="NZ_BHZC01000001.1"/>
</dbReference>
<proteinExistence type="predicted"/>